<name>A0ABW8YVN6_9FLAO</name>
<evidence type="ECO:0000313" key="3">
    <source>
        <dbReference type="Proteomes" id="UP001629156"/>
    </source>
</evidence>
<proteinExistence type="predicted"/>
<keyword evidence="3" id="KW-1185">Reference proteome</keyword>
<keyword evidence="1" id="KW-1133">Transmembrane helix</keyword>
<organism evidence="2 3">
    <name type="scientific">Flavobacterium rhizosphaerae</name>
    <dbReference type="NCBI Taxonomy" id="3163298"/>
    <lineage>
        <taxon>Bacteria</taxon>
        <taxon>Pseudomonadati</taxon>
        <taxon>Bacteroidota</taxon>
        <taxon>Flavobacteriia</taxon>
        <taxon>Flavobacteriales</taxon>
        <taxon>Flavobacteriaceae</taxon>
        <taxon>Flavobacterium</taxon>
    </lineage>
</organism>
<comment type="caution">
    <text evidence="2">The sequence shown here is derived from an EMBL/GenBank/DDBJ whole genome shotgun (WGS) entry which is preliminary data.</text>
</comment>
<sequence length="87" mass="9291">MKNKNLIAGIAAGAAVVAGAAVYIARTKASKKYQARVDEAKANFKSKLDELQHKAEKEFSKGADGTEEAVNAAKERANKWVKNTAKA</sequence>
<keyword evidence="1" id="KW-0812">Transmembrane</keyword>
<keyword evidence="1" id="KW-0472">Membrane</keyword>
<accession>A0ABW8YVN6</accession>
<dbReference type="RefSeq" id="WP_408084628.1">
    <property type="nucleotide sequence ID" value="NZ_JBELPZ010000006.1"/>
</dbReference>
<reference evidence="2 3" key="1">
    <citation type="submission" date="2024-06" db="EMBL/GenBank/DDBJ databases">
        <authorList>
            <person name="Kaempfer P."/>
            <person name="Viver T."/>
        </authorList>
    </citation>
    <scope>NUCLEOTIDE SEQUENCE [LARGE SCALE GENOMIC DNA]</scope>
    <source>
        <strain evidence="2 3">ST-119</strain>
    </source>
</reference>
<gene>
    <name evidence="2" type="ORF">ABS766_08105</name>
</gene>
<dbReference type="Proteomes" id="UP001629156">
    <property type="component" value="Unassembled WGS sequence"/>
</dbReference>
<protein>
    <recommendedName>
        <fullName evidence="4">YtxH domain-containing protein</fullName>
    </recommendedName>
</protein>
<evidence type="ECO:0008006" key="4">
    <source>
        <dbReference type="Google" id="ProtNLM"/>
    </source>
</evidence>
<evidence type="ECO:0000313" key="2">
    <source>
        <dbReference type="EMBL" id="MFL9844379.1"/>
    </source>
</evidence>
<evidence type="ECO:0000256" key="1">
    <source>
        <dbReference type="SAM" id="Phobius"/>
    </source>
</evidence>
<dbReference type="EMBL" id="JBELPZ010000006">
    <property type="protein sequence ID" value="MFL9844379.1"/>
    <property type="molecule type" value="Genomic_DNA"/>
</dbReference>
<feature type="transmembrane region" description="Helical" evidence="1">
    <location>
        <begin position="6"/>
        <end position="25"/>
    </location>
</feature>